<evidence type="ECO:0000256" key="1">
    <source>
        <dbReference type="ARBA" id="ARBA00001954"/>
    </source>
</evidence>
<organism evidence="8 9">
    <name type="scientific">Tolypothrix tenuis PCC 7101</name>
    <dbReference type="NCBI Taxonomy" id="231146"/>
    <lineage>
        <taxon>Bacteria</taxon>
        <taxon>Bacillati</taxon>
        <taxon>Cyanobacteriota</taxon>
        <taxon>Cyanophyceae</taxon>
        <taxon>Nostocales</taxon>
        <taxon>Tolypothrichaceae</taxon>
        <taxon>Tolypothrix</taxon>
    </lineage>
</organism>
<keyword evidence="4 8" id="KW-0223">Dioxygenase</keyword>
<dbReference type="GO" id="GO:0046872">
    <property type="term" value="F:metal ion binding"/>
    <property type="evidence" value="ECO:0007669"/>
    <property type="project" value="UniProtKB-KW"/>
</dbReference>
<dbReference type="InterPro" id="IPR003819">
    <property type="entry name" value="TauD/TfdA-like"/>
</dbReference>
<dbReference type="Pfam" id="PF02668">
    <property type="entry name" value="TauD"/>
    <property type="match status" value="1"/>
</dbReference>
<keyword evidence="3" id="KW-0479">Metal-binding</keyword>
<accession>A0A1Z4N9Z9</accession>
<dbReference type="RefSeq" id="WP_096582865.1">
    <property type="nucleotide sequence ID" value="NZ_CAWNJS010000001.1"/>
</dbReference>
<keyword evidence="6" id="KW-0408">Iron</keyword>
<gene>
    <name evidence="8" type="ORF">NIES37_65670</name>
</gene>
<keyword evidence="5" id="KW-0560">Oxidoreductase</keyword>
<evidence type="ECO:0000256" key="4">
    <source>
        <dbReference type="ARBA" id="ARBA00022964"/>
    </source>
</evidence>
<evidence type="ECO:0000256" key="2">
    <source>
        <dbReference type="ARBA" id="ARBA00005896"/>
    </source>
</evidence>
<protein>
    <submittedName>
        <fullName evidence="8">Taurine catabolism dioxygenase TauD/TfdA</fullName>
    </submittedName>
</protein>
<evidence type="ECO:0000313" key="9">
    <source>
        <dbReference type="Proteomes" id="UP000218785"/>
    </source>
</evidence>
<dbReference type="KEGG" id="ttq:NIES37_65670"/>
<dbReference type="GO" id="GO:0016706">
    <property type="term" value="F:2-oxoglutarate-dependent dioxygenase activity"/>
    <property type="evidence" value="ECO:0007669"/>
    <property type="project" value="TreeGrafter"/>
</dbReference>
<feature type="domain" description="TauD/TfdA-like" evidence="7">
    <location>
        <begin position="7"/>
        <end position="275"/>
    </location>
</feature>
<dbReference type="GO" id="GO:0005737">
    <property type="term" value="C:cytoplasm"/>
    <property type="evidence" value="ECO:0007669"/>
    <property type="project" value="TreeGrafter"/>
</dbReference>
<keyword evidence="9" id="KW-1185">Reference proteome</keyword>
<dbReference type="Proteomes" id="UP000218785">
    <property type="component" value="Chromosome"/>
</dbReference>
<proteinExistence type="inferred from homology"/>
<dbReference type="InterPro" id="IPR051323">
    <property type="entry name" value="AtsK-like"/>
</dbReference>
<reference evidence="8 9" key="1">
    <citation type="submission" date="2017-06" db="EMBL/GenBank/DDBJ databases">
        <title>Genome sequencing of cyanobaciteial culture collection at National Institute for Environmental Studies (NIES).</title>
        <authorList>
            <person name="Hirose Y."/>
            <person name="Shimura Y."/>
            <person name="Fujisawa T."/>
            <person name="Nakamura Y."/>
            <person name="Kawachi M."/>
        </authorList>
    </citation>
    <scope>NUCLEOTIDE SEQUENCE [LARGE SCALE GENOMIC DNA]</scope>
    <source>
        <strain evidence="8 9">NIES-37</strain>
    </source>
</reference>
<dbReference type="PANTHER" id="PTHR30468">
    <property type="entry name" value="ALPHA-KETOGLUTARATE-DEPENDENT SULFONATE DIOXYGENASE"/>
    <property type="match status" value="1"/>
</dbReference>
<evidence type="ECO:0000256" key="5">
    <source>
        <dbReference type="ARBA" id="ARBA00023002"/>
    </source>
</evidence>
<sequence length="322" mass="35792">MGYKHIEVKQVAGYIGAEIGGVDLSRSLSDEQVQEIRKALLKWKVLFFRNQNIDHAAQVEFTSRFGEVTFAHPLGEPEPVPGFPQLKPVDRKLYERQYGFRTGGPWHTDVTAAINPPAASVLRAVTVPSFGGDTQWSNLVAAYEGLSAPLRDLADTLKAEHRFNGRGYETRDNKFNERIAVNPLVSIHPVVRVHPETGERALFVNPGFVSRIVNVSPDESKYLLELFFKQVTKPAYTTRFRWNSGDIAFWDNRATVHLAPQDLDHLDVERLLYRTTITGDVPVGVDGSRSEVVHGEAFSAEVPSVFKQKAGSVAAQPALSSN</sequence>
<dbReference type="AlphaFoldDB" id="A0A1Z4N9Z9"/>
<comment type="cofactor">
    <cofactor evidence="1">
        <name>Fe(2+)</name>
        <dbReference type="ChEBI" id="CHEBI:29033"/>
    </cofactor>
</comment>
<comment type="similarity">
    <text evidence="2">Belongs to the TfdA dioxygenase family.</text>
</comment>
<evidence type="ECO:0000256" key="3">
    <source>
        <dbReference type="ARBA" id="ARBA00022723"/>
    </source>
</evidence>
<evidence type="ECO:0000259" key="7">
    <source>
        <dbReference type="Pfam" id="PF02668"/>
    </source>
</evidence>
<dbReference type="PANTHER" id="PTHR30468:SF5">
    <property type="entry name" value="ALPHA-KETOGLUTARATE-DEPENDENT SULFATE ESTER DIOXYGENASE"/>
    <property type="match status" value="1"/>
</dbReference>
<evidence type="ECO:0000313" key="8">
    <source>
        <dbReference type="EMBL" id="BAZ02554.1"/>
    </source>
</evidence>
<dbReference type="Gene3D" id="3.60.130.10">
    <property type="entry name" value="Clavaminate synthase-like"/>
    <property type="match status" value="1"/>
</dbReference>
<dbReference type="SUPFAM" id="SSF51197">
    <property type="entry name" value="Clavaminate synthase-like"/>
    <property type="match status" value="1"/>
</dbReference>
<dbReference type="EMBL" id="AP018248">
    <property type="protein sequence ID" value="BAZ02554.1"/>
    <property type="molecule type" value="Genomic_DNA"/>
</dbReference>
<dbReference type="InterPro" id="IPR042098">
    <property type="entry name" value="TauD-like_sf"/>
</dbReference>
<name>A0A1Z4N9Z9_9CYAN</name>
<evidence type="ECO:0000256" key="6">
    <source>
        <dbReference type="ARBA" id="ARBA00023004"/>
    </source>
</evidence>